<proteinExistence type="predicted"/>
<accession>A0A2T0MG32</accession>
<evidence type="ECO:0000256" key="2">
    <source>
        <dbReference type="SAM" id="SignalP"/>
    </source>
</evidence>
<feature type="signal peptide" evidence="2">
    <location>
        <begin position="1"/>
        <end position="19"/>
    </location>
</feature>
<name>A0A2T0MG32_9FLAO</name>
<dbReference type="EMBL" id="PVYX01000001">
    <property type="protein sequence ID" value="PRX56533.1"/>
    <property type="molecule type" value="Genomic_DNA"/>
</dbReference>
<feature type="region of interest" description="Disordered" evidence="1">
    <location>
        <begin position="110"/>
        <end position="143"/>
    </location>
</feature>
<evidence type="ECO:0000313" key="5">
    <source>
        <dbReference type="Proteomes" id="UP000237640"/>
    </source>
</evidence>
<dbReference type="Pfam" id="PF14129">
    <property type="entry name" value="DUF4296"/>
    <property type="match status" value="1"/>
</dbReference>
<feature type="compositionally biased region" description="Basic and acidic residues" evidence="1">
    <location>
        <begin position="131"/>
        <end position="143"/>
    </location>
</feature>
<feature type="domain" description="DUF4296" evidence="3">
    <location>
        <begin position="26"/>
        <end position="108"/>
    </location>
</feature>
<feature type="chain" id="PRO_5015481788" evidence="2">
    <location>
        <begin position="20"/>
        <end position="143"/>
    </location>
</feature>
<organism evidence="4 5">
    <name type="scientific">Flagellimonas meridianipacifica</name>
    <dbReference type="NCBI Taxonomy" id="1080225"/>
    <lineage>
        <taxon>Bacteria</taxon>
        <taxon>Pseudomonadati</taxon>
        <taxon>Bacteroidota</taxon>
        <taxon>Flavobacteriia</taxon>
        <taxon>Flavobacteriales</taxon>
        <taxon>Flavobacteriaceae</taxon>
        <taxon>Flagellimonas</taxon>
    </lineage>
</organism>
<evidence type="ECO:0000259" key="3">
    <source>
        <dbReference type="Pfam" id="PF14129"/>
    </source>
</evidence>
<dbReference type="OrthoDB" id="1525222at2"/>
<dbReference type="InterPro" id="IPR025381">
    <property type="entry name" value="DUF4296"/>
</dbReference>
<evidence type="ECO:0000256" key="1">
    <source>
        <dbReference type="SAM" id="MobiDB-lite"/>
    </source>
</evidence>
<reference evidence="4 5" key="1">
    <citation type="submission" date="2018-03" db="EMBL/GenBank/DDBJ databases">
        <title>Genomic Encyclopedia of Archaeal and Bacterial Type Strains, Phase II (KMG-II): from individual species to whole genera.</title>
        <authorList>
            <person name="Goeker M."/>
        </authorList>
    </citation>
    <scope>NUCLEOTIDE SEQUENCE [LARGE SCALE GENOMIC DNA]</scope>
    <source>
        <strain evidence="4 5">DSM 25027</strain>
    </source>
</reference>
<dbReference type="AlphaFoldDB" id="A0A2T0MG32"/>
<comment type="caution">
    <text evidence="4">The sequence shown here is derived from an EMBL/GenBank/DDBJ whole genome shotgun (WGS) entry which is preliminary data.</text>
</comment>
<sequence>MTKRTVLAFVLVLAVWSCAEKVVEPPEDLISEEKMVDILHDLALLRAAKTSFNYYLEDNSVETMDFLYKKYQIDSIQFVQSDKYYASIPLRYQMIYEKVEARLEAKRKVLEEDSQKRNDSTRAAQQNRADSLNKVRKEAKPSS</sequence>
<feature type="compositionally biased region" description="Polar residues" evidence="1">
    <location>
        <begin position="121"/>
        <end position="130"/>
    </location>
</feature>
<gene>
    <name evidence="4" type="ORF">CLV81_0530</name>
</gene>
<protein>
    <submittedName>
        <fullName evidence="4">Uncharacterized protein DUF4296</fullName>
    </submittedName>
</protein>
<evidence type="ECO:0000313" key="4">
    <source>
        <dbReference type="EMBL" id="PRX56533.1"/>
    </source>
</evidence>
<keyword evidence="5" id="KW-1185">Reference proteome</keyword>
<dbReference type="RefSeq" id="WP_106143496.1">
    <property type="nucleotide sequence ID" value="NZ_PVYX01000001.1"/>
</dbReference>
<feature type="compositionally biased region" description="Basic and acidic residues" evidence="1">
    <location>
        <begin position="110"/>
        <end position="120"/>
    </location>
</feature>
<keyword evidence="2" id="KW-0732">Signal</keyword>
<dbReference type="Proteomes" id="UP000237640">
    <property type="component" value="Unassembled WGS sequence"/>
</dbReference>